<protein>
    <recommendedName>
        <fullName evidence="3">Fungal-type protein kinase domain-containing protein</fullName>
    </recommendedName>
</protein>
<evidence type="ECO:0000313" key="2">
    <source>
        <dbReference type="Proteomes" id="UP001385951"/>
    </source>
</evidence>
<dbReference type="AlphaFoldDB" id="A0AAW0GF44"/>
<comment type="caution">
    <text evidence="1">The sequence shown here is derived from an EMBL/GenBank/DDBJ whole genome shotgun (WGS) entry which is preliminary data.</text>
</comment>
<keyword evidence="2" id="KW-1185">Reference proteome</keyword>
<evidence type="ECO:0000313" key="1">
    <source>
        <dbReference type="EMBL" id="KAK7688171.1"/>
    </source>
</evidence>
<gene>
    <name evidence="1" type="ORF">QCA50_008541</name>
</gene>
<name>A0AAW0GF44_9APHY</name>
<sequence length="116" mass="13318">MAIDLLKTLESTPYLRHDVENVFYVALYLIIKSKDTFILWEDPVISRTLDSKTKQWGTSGSPRTINGTPQLLDDFSAYEPWILDLWTLSMEGQHSLLPCIAEFDRETLGDHSRTIS</sequence>
<organism evidence="1 2">
    <name type="scientific">Cerrena zonata</name>
    <dbReference type="NCBI Taxonomy" id="2478898"/>
    <lineage>
        <taxon>Eukaryota</taxon>
        <taxon>Fungi</taxon>
        <taxon>Dikarya</taxon>
        <taxon>Basidiomycota</taxon>
        <taxon>Agaricomycotina</taxon>
        <taxon>Agaricomycetes</taxon>
        <taxon>Polyporales</taxon>
        <taxon>Cerrenaceae</taxon>
        <taxon>Cerrena</taxon>
    </lineage>
</organism>
<evidence type="ECO:0008006" key="3">
    <source>
        <dbReference type="Google" id="ProtNLM"/>
    </source>
</evidence>
<reference evidence="1 2" key="1">
    <citation type="submission" date="2022-09" db="EMBL/GenBank/DDBJ databases">
        <authorList>
            <person name="Palmer J.M."/>
        </authorList>
    </citation>
    <scope>NUCLEOTIDE SEQUENCE [LARGE SCALE GENOMIC DNA]</scope>
    <source>
        <strain evidence="1 2">DSM 7382</strain>
    </source>
</reference>
<proteinExistence type="predicted"/>
<accession>A0AAW0GF44</accession>
<dbReference type="Proteomes" id="UP001385951">
    <property type="component" value="Unassembled WGS sequence"/>
</dbReference>
<dbReference type="EMBL" id="JASBNA010000011">
    <property type="protein sequence ID" value="KAK7688171.1"/>
    <property type="molecule type" value="Genomic_DNA"/>
</dbReference>